<dbReference type="Gene3D" id="3.40.50.970">
    <property type="match status" value="1"/>
</dbReference>
<evidence type="ECO:0000313" key="3">
    <source>
        <dbReference type="EMBL" id="SLN30433.1"/>
    </source>
</evidence>
<dbReference type="InterPro" id="IPR029061">
    <property type="entry name" value="THDP-binding"/>
</dbReference>
<gene>
    <name evidence="3" type="primary">aruI_1</name>
    <name evidence="3" type="ORF">PEL8287_01422</name>
</gene>
<dbReference type="InterPro" id="IPR045229">
    <property type="entry name" value="TPP_enz"/>
</dbReference>
<comment type="similarity">
    <text evidence="1">Belongs to the TPP enzyme family.</text>
</comment>
<accession>A0A1Y5S1W3</accession>
<keyword evidence="4" id="KW-1185">Reference proteome</keyword>
<evidence type="ECO:0000256" key="1">
    <source>
        <dbReference type="ARBA" id="ARBA00007812"/>
    </source>
</evidence>
<dbReference type="SUPFAM" id="SSF52518">
    <property type="entry name" value="Thiamin diphosphate-binding fold (THDP-binding)"/>
    <property type="match status" value="1"/>
</dbReference>
<dbReference type="EC" id="4.1.1.75" evidence="3"/>
<feature type="domain" description="Thiamine pyrophosphate enzyme N-terminal TPP-binding" evidence="2">
    <location>
        <begin position="6"/>
        <end position="74"/>
    </location>
</feature>
<dbReference type="GO" id="GO:0005948">
    <property type="term" value="C:acetolactate synthase complex"/>
    <property type="evidence" value="ECO:0007669"/>
    <property type="project" value="TreeGrafter"/>
</dbReference>
<dbReference type="GO" id="GO:0009097">
    <property type="term" value="P:isoleucine biosynthetic process"/>
    <property type="evidence" value="ECO:0007669"/>
    <property type="project" value="TreeGrafter"/>
</dbReference>
<keyword evidence="3" id="KW-0456">Lyase</keyword>
<dbReference type="InterPro" id="IPR012001">
    <property type="entry name" value="Thiamin_PyroP_enz_TPP-bd_dom"/>
</dbReference>
<protein>
    <submittedName>
        <fullName evidence="3">Putative 2-ketoarginine decarboxylase AruI</fullName>
        <ecNumber evidence="3">4.1.1.75</ecNumber>
    </submittedName>
</protein>
<organism evidence="3 4">
    <name type="scientific">Roseovarius litorisediminis</name>
    <dbReference type="NCBI Taxonomy" id="1312363"/>
    <lineage>
        <taxon>Bacteria</taxon>
        <taxon>Pseudomonadati</taxon>
        <taxon>Pseudomonadota</taxon>
        <taxon>Alphaproteobacteria</taxon>
        <taxon>Rhodobacterales</taxon>
        <taxon>Roseobacteraceae</taxon>
        <taxon>Roseovarius</taxon>
    </lineage>
</organism>
<name>A0A1Y5S1W3_9RHOB</name>
<dbReference type="PANTHER" id="PTHR18968:SF13">
    <property type="entry name" value="ACETOLACTATE SYNTHASE CATALYTIC SUBUNIT, MITOCHONDRIAL"/>
    <property type="match status" value="1"/>
</dbReference>
<dbReference type="AlphaFoldDB" id="A0A1Y5S1W3"/>
<dbReference type="GO" id="GO:0003984">
    <property type="term" value="F:acetolactate synthase activity"/>
    <property type="evidence" value="ECO:0007669"/>
    <property type="project" value="TreeGrafter"/>
</dbReference>
<reference evidence="3 4" key="1">
    <citation type="submission" date="2017-03" db="EMBL/GenBank/DDBJ databases">
        <authorList>
            <person name="Afonso C.L."/>
            <person name="Miller P.J."/>
            <person name="Scott M.A."/>
            <person name="Spackman E."/>
            <person name="Goraichik I."/>
            <person name="Dimitrov K.M."/>
            <person name="Suarez D.L."/>
            <person name="Swayne D.E."/>
        </authorList>
    </citation>
    <scope>NUCLEOTIDE SEQUENCE [LARGE SCALE GENOMIC DNA]</scope>
    <source>
        <strain evidence="3 4">CECT 8287</strain>
    </source>
</reference>
<dbReference type="GO" id="GO:0009099">
    <property type="term" value="P:L-valine biosynthetic process"/>
    <property type="evidence" value="ECO:0007669"/>
    <property type="project" value="TreeGrafter"/>
</dbReference>
<dbReference type="Proteomes" id="UP000193827">
    <property type="component" value="Unassembled WGS sequence"/>
</dbReference>
<dbReference type="GO" id="GO:0030976">
    <property type="term" value="F:thiamine pyrophosphate binding"/>
    <property type="evidence" value="ECO:0007669"/>
    <property type="project" value="InterPro"/>
</dbReference>
<dbReference type="PANTHER" id="PTHR18968">
    <property type="entry name" value="THIAMINE PYROPHOSPHATE ENZYMES"/>
    <property type="match status" value="1"/>
</dbReference>
<dbReference type="GO" id="GO:0050660">
    <property type="term" value="F:flavin adenine dinucleotide binding"/>
    <property type="evidence" value="ECO:0007669"/>
    <property type="project" value="TreeGrafter"/>
</dbReference>
<evidence type="ECO:0000313" key="4">
    <source>
        <dbReference type="Proteomes" id="UP000193827"/>
    </source>
</evidence>
<proteinExistence type="inferred from homology"/>
<sequence length="75" mass="8222">MATRPLGTQISHMLKSRGVDTIFGIPGVHNQELYRGIEEAGIKHVLARHEQGQGFMAGLMTGGRWWIVCSPTGPH</sequence>
<dbReference type="Pfam" id="PF02776">
    <property type="entry name" value="TPP_enzyme_N"/>
    <property type="match status" value="1"/>
</dbReference>
<dbReference type="GO" id="GO:0047435">
    <property type="term" value="F:5-guanidino-2-oxopentanoate decarboxylase activity"/>
    <property type="evidence" value="ECO:0007669"/>
    <property type="project" value="UniProtKB-EC"/>
</dbReference>
<evidence type="ECO:0000259" key="2">
    <source>
        <dbReference type="Pfam" id="PF02776"/>
    </source>
</evidence>
<dbReference type="CDD" id="cd07035">
    <property type="entry name" value="TPP_PYR_POX_like"/>
    <property type="match status" value="1"/>
</dbReference>
<dbReference type="EMBL" id="FWFL01000003">
    <property type="protein sequence ID" value="SLN30433.1"/>
    <property type="molecule type" value="Genomic_DNA"/>
</dbReference>